<proteinExistence type="predicted"/>
<reference evidence="2" key="1">
    <citation type="submission" date="2013-11" db="EMBL/GenBank/DDBJ databases">
        <title>Microbial diversity, functional groups and degradation webs in Northern and Southern Mediterranean and Red Sea marine crude oil polluted sites.</title>
        <authorList>
            <person name="Daffonchio D."/>
            <person name="Mapelli F."/>
            <person name="Ferrer M."/>
            <person name="Richter M."/>
            <person name="Cherif A."/>
            <person name="Malkawi H.I."/>
            <person name="Yakimov M.M."/>
            <person name="Abdel-Fattah Y.R."/>
            <person name="Blaghen M."/>
            <person name="Golyshin P.N."/>
            <person name="Kalogerakis N."/>
            <person name="Boon N."/>
            <person name="Magagnini M."/>
            <person name="Fava F."/>
        </authorList>
    </citation>
    <scope>NUCLEOTIDE SEQUENCE</scope>
</reference>
<organism evidence="2">
    <name type="scientific">marine sediment metagenome</name>
    <dbReference type="NCBI Taxonomy" id="412755"/>
    <lineage>
        <taxon>unclassified sequences</taxon>
        <taxon>metagenomes</taxon>
        <taxon>ecological metagenomes</taxon>
    </lineage>
</organism>
<comment type="caution">
    <text evidence="2">The sequence shown here is derived from an EMBL/GenBank/DDBJ whole genome shotgun (WGS) entry which is preliminary data.</text>
</comment>
<dbReference type="AlphaFoldDB" id="A0A1B6NQG6"/>
<evidence type="ECO:0000256" key="1">
    <source>
        <dbReference type="SAM" id="MobiDB-lite"/>
    </source>
</evidence>
<gene>
    <name evidence="2" type="ORF">MGSAQ_002799</name>
</gene>
<feature type="non-terminal residue" evidence="2">
    <location>
        <position position="24"/>
    </location>
</feature>
<dbReference type="EMBL" id="AYSL01001621">
    <property type="protein sequence ID" value="KTF05705.1"/>
    <property type="molecule type" value="Genomic_DNA"/>
</dbReference>
<protein>
    <submittedName>
        <fullName evidence="2">Uncharacterized protein</fullName>
    </submittedName>
</protein>
<evidence type="ECO:0000313" key="2">
    <source>
        <dbReference type="EMBL" id="KTF05705.1"/>
    </source>
</evidence>
<sequence length="24" mass="2594">MALHSVSSSTRQLAVSDKTTTLLF</sequence>
<name>A0A1B6NQG6_9ZZZZ</name>
<accession>A0A1B6NQG6</accession>
<feature type="region of interest" description="Disordered" evidence="1">
    <location>
        <begin position="1"/>
        <end position="24"/>
    </location>
</feature>